<gene>
    <name evidence="2" type="ORF">A2188_00360</name>
</gene>
<proteinExistence type="predicted"/>
<accession>A0A1F8CND8</accession>
<dbReference type="Proteomes" id="UP000179241">
    <property type="component" value="Unassembled WGS sequence"/>
</dbReference>
<dbReference type="PANTHER" id="PTHR34322">
    <property type="entry name" value="TRANSPOSASE, Y1_TNP DOMAIN-CONTAINING"/>
    <property type="match status" value="1"/>
</dbReference>
<dbReference type="AlphaFoldDB" id="A0A1F8CND8"/>
<dbReference type="GO" id="GO:0004803">
    <property type="term" value="F:transposase activity"/>
    <property type="evidence" value="ECO:0007669"/>
    <property type="project" value="InterPro"/>
</dbReference>
<reference evidence="2 3" key="1">
    <citation type="journal article" date="2016" name="Nat. Commun.">
        <title>Thousands of microbial genomes shed light on interconnected biogeochemical processes in an aquifer system.</title>
        <authorList>
            <person name="Anantharaman K."/>
            <person name="Brown C.T."/>
            <person name="Hug L.A."/>
            <person name="Sharon I."/>
            <person name="Castelle C.J."/>
            <person name="Probst A.J."/>
            <person name="Thomas B.C."/>
            <person name="Singh A."/>
            <person name="Wilkins M.J."/>
            <person name="Karaoz U."/>
            <person name="Brodie E.L."/>
            <person name="Williams K.H."/>
            <person name="Hubbard S.S."/>
            <person name="Banfield J.F."/>
        </authorList>
    </citation>
    <scope>NUCLEOTIDE SEQUENCE [LARGE SCALE GENOMIC DNA]</scope>
</reference>
<dbReference type="Pfam" id="PF01797">
    <property type="entry name" value="Y1_Tnp"/>
    <property type="match status" value="1"/>
</dbReference>
<evidence type="ECO:0000313" key="3">
    <source>
        <dbReference type="Proteomes" id="UP000179241"/>
    </source>
</evidence>
<dbReference type="InterPro" id="IPR002686">
    <property type="entry name" value="Transposase_17"/>
</dbReference>
<evidence type="ECO:0000313" key="2">
    <source>
        <dbReference type="EMBL" id="OGM77359.1"/>
    </source>
</evidence>
<protein>
    <recommendedName>
        <fullName evidence="1">Transposase IS200-like domain-containing protein</fullName>
    </recommendedName>
</protein>
<dbReference type="SMART" id="SM01321">
    <property type="entry name" value="Y1_Tnp"/>
    <property type="match status" value="1"/>
</dbReference>
<dbReference type="SUPFAM" id="SSF143422">
    <property type="entry name" value="Transposase IS200-like"/>
    <property type="match status" value="1"/>
</dbReference>
<dbReference type="GO" id="GO:0003677">
    <property type="term" value="F:DNA binding"/>
    <property type="evidence" value="ECO:0007669"/>
    <property type="project" value="InterPro"/>
</dbReference>
<evidence type="ECO:0000259" key="1">
    <source>
        <dbReference type="SMART" id="SM01321"/>
    </source>
</evidence>
<comment type="caution">
    <text evidence="2">The sequence shown here is derived from an EMBL/GenBank/DDBJ whole genome shotgun (WGS) entry which is preliminary data.</text>
</comment>
<organism evidence="2 3">
    <name type="scientific">Candidatus Woesebacteria bacterium RIFOXYA1_FULL_43_9</name>
    <dbReference type="NCBI Taxonomy" id="1802534"/>
    <lineage>
        <taxon>Bacteria</taxon>
        <taxon>Candidatus Woeseibacteriota</taxon>
    </lineage>
</organism>
<dbReference type="InterPro" id="IPR036515">
    <property type="entry name" value="Transposase_17_sf"/>
</dbReference>
<dbReference type="PANTHER" id="PTHR34322:SF2">
    <property type="entry name" value="TRANSPOSASE IS200-LIKE DOMAIN-CONTAINING PROTEIN"/>
    <property type="match status" value="1"/>
</dbReference>
<dbReference type="Gene3D" id="3.30.70.1290">
    <property type="entry name" value="Transposase IS200-like"/>
    <property type="match status" value="1"/>
</dbReference>
<name>A0A1F8CND8_9BACT</name>
<feature type="domain" description="Transposase IS200-like" evidence="1">
    <location>
        <begin position="11"/>
        <end position="158"/>
    </location>
</feature>
<dbReference type="EMBL" id="MGHU01000022">
    <property type="protein sequence ID" value="OGM77359.1"/>
    <property type="molecule type" value="Genomic_DNA"/>
</dbReference>
<dbReference type="GO" id="GO:0006313">
    <property type="term" value="P:DNA transposition"/>
    <property type="evidence" value="ECO:0007669"/>
    <property type="project" value="InterPro"/>
</dbReference>
<sequence length="216" mass="25270">MAAKNSIKIYRENSFYRIYNRGVEKRTIFQDEQDFSVFLSCLKTYLSPKRDINLPVLLADQSLSSKEKAMATNEFFMKNYSDSVDLLCYSLMSNHFHLLIKQLATTMDLFMNSLGTRYVKYFNRKYKRVGPLFQGVYKAVLVDSEEQLLHLSRYIHLNSKTLPSSLPEYLGERYTSWVKPDLILNYFSKTNSNLSYQNFLGQGRDDSFISQITIDD</sequence>